<evidence type="ECO:0000256" key="1">
    <source>
        <dbReference type="ARBA" id="ARBA00004477"/>
    </source>
</evidence>
<dbReference type="EMBL" id="CDSF01000001">
    <property type="protein sequence ID" value="CEO94360.1"/>
    <property type="molecule type" value="Genomic_DNA"/>
</dbReference>
<keyword evidence="12" id="KW-1185">Reference proteome</keyword>
<feature type="compositionally biased region" description="Low complexity" evidence="9">
    <location>
        <begin position="11"/>
        <end position="27"/>
    </location>
</feature>
<comment type="similarity">
    <text evidence="3 8">Belongs to the DAD/OST2 family.</text>
</comment>
<name>A0A0G4IGY1_PLABS</name>
<evidence type="ECO:0000313" key="12">
    <source>
        <dbReference type="Proteomes" id="UP000039324"/>
    </source>
</evidence>
<comment type="function">
    <text evidence="8">Subunit of the oligosaccharyl transferase (OST) complex that catalyzes the initial transfer of a defined glycan (Glc(3)Man(9)GlcNAc(2) in eukaryotes) from the lipid carrier dolichol-pyrophosphate to an asparagine residue within an Asn-X-Ser/Thr consensus motif in nascent polypeptide chains, the first step in protein N-glycosylation. N-glycosylation occurs cotranslationally and the complex associates with the Sec61 complex at the channel-forming translocon complex that mediates protein translocation across the endoplasmic reticulum (ER). All subunits are required for a maximal enzyme activity.</text>
</comment>
<comment type="subcellular location">
    <subcellularLocation>
        <location evidence="1 8">Endoplasmic reticulum membrane</location>
        <topology evidence="1 8">Multi-pass membrane protein</topology>
    </subcellularLocation>
</comment>
<comment type="pathway">
    <text evidence="2 8">Protein modification; protein glycosylation.</text>
</comment>
<evidence type="ECO:0000256" key="7">
    <source>
        <dbReference type="ARBA" id="ARBA00023136"/>
    </source>
</evidence>
<feature type="transmembrane region" description="Helical" evidence="8">
    <location>
        <begin position="134"/>
        <end position="153"/>
    </location>
</feature>
<feature type="transmembrane region" description="Helical" evidence="8">
    <location>
        <begin position="90"/>
        <end position="108"/>
    </location>
</feature>
<evidence type="ECO:0000256" key="3">
    <source>
        <dbReference type="ARBA" id="ARBA00009386"/>
    </source>
</evidence>
<evidence type="ECO:0000313" key="13">
    <source>
        <dbReference type="Proteomes" id="UP000290189"/>
    </source>
</evidence>
<accession>A0A0G4IGY1</accession>
<comment type="subunit">
    <text evidence="8">Component of the oligosaccharyltransferase (OST) complex.</text>
</comment>
<evidence type="ECO:0000256" key="2">
    <source>
        <dbReference type="ARBA" id="ARBA00004922"/>
    </source>
</evidence>
<reference evidence="11 13" key="2">
    <citation type="submission" date="2018-03" db="EMBL/GenBank/DDBJ databases">
        <authorList>
            <person name="Fogelqvist J."/>
        </authorList>
    </citation>
    <scope>NUCLEOTIDE SEQUENCE [LARGE SCALE GENOMIC DNA]</scope>
</reference>
<proteinExistence type="inferred from homology"/>
<dbReference type="EMBL" id="OVEO01000006">
    <property type="protein sequence ID" value="SPQ96709.1"/>
    <property type="molecule type" value="Genomic_DNA"/>
</dbReference>
<dbReference type="InterPro" id="IPR003038">
    <property type="entry name" value="DAD/Ost2"/>
</dbReference>
<protein>
    <recommendedName>
        <fullName evidence="8">Dolichyl-diphosphooligosaccharide--protein glycosyltransferase subunit OST2</fullName>
        <shortName evidence="8">Oligosaccharyl transferase subunit OST2</shortName>
    </recommendedName>
</protein>
<evidence type="ECO:0000256" key="9">
    <source>
        <dbReference type="SAM" id="MobiDB-lite"/>
    </source>
</evidence>
<organism evidence="10 12">
    <name type="scientific">Plasmodiophora brassicae</name>
    <name type="common">Clubroot disease agent</name>
    <dbReference type="NCBI Taxonomy" id="37360"/>
    <lineage>
        <taxon>Eukaryota</taxon>
        <taxon>Sar</taxon>
        <taxon>Rhizaria</taxon>
        <taxon>Endomyxa</taxon>
        <taxon>Phytomyxea</taxon>
        <taxon>Plasmodiophorida</taxon>
        <taxon>Plasmodiophoridae</taxon>
        <taxon>Plasmodiophora</taxon>
    </lineage>
</organism>
<feature type="transmembrane region" description="Helical" evidence="8">
    <location>
        <begin position="64"/>
        <end position="84"/>
    </location>
</feature>
<evidence type="ECO:0000313" key="11">
    <source>
        <dbReference type="EMBL" id="SPQ96709.1"/>
    </source>
</evidence>
<keyword evidence="11" id="KW-0496">Mitochondrion</keyword>
<dbReference type="Proteomes" id="UP000290189">
    <property type="component" value="Unassembled WGS sequence"/>
</dbReference>
<dbReference type="UniPathway" id="UPA00378"/>
<dbReference type="OrthoDB" id="445566at2759"/>
<evidence type="ECO:0000313" key="10">
    <source>
        <dbReference type="EMBL" id="CEO94360.1"/>
    </source>
</evidence>
<evidence type="ECO:0000256" key="5">
    <source>
        <dbReference type="ARBA" id="ARBA00022824"/>
    </source>
</evidence>
<dbReference type="Proteomes" id="UP000039324">
    <property type="component" value="Unassembled WGS sequence"/>
</dbReference>
<evidence type="ECO:0000256" key="6">
    <source>
        <dbReference type="ARBA" id="ARBA00022989"/>
    </source>
</evidence>
<dbReference type="GO" id="GO:0006487">
    <property type="term" value="P:protein N-linked glycosylation"/>
    <property type="evidence" value="ECO:0007669"/>
    <property type="project" value="TreeGrafter"/>
</dbReference>
<evidence type="ECO:0000256" key="4">
    <source>
        <dbReference type="ARBA" id="ARBA00022692"/>
    </source>
</evidence>
<dbReference type="PANTHER" id="PTHR10705:SF0">
    <property type="entry name" value="DOLICHYL-DIPHOSPHOOLIGOSACCHARIDE--PROTEIN GLYCOSYLTRANSFERASE SUBUNIT DAD1"/>
    <property type="match status" value="1"/>
</dbReference>
<keyword evidence="5 8" id="KW-0256">Endoplasmic reticulum</keyword>
<sequence>MAKGGGKGGQPARSGSGSSARTAPSTPGASVLGAAPSSELKSIWSHLLHDYVSKTPRRLQLIDAFLAYTFCTGVIQALYCLLVGTFPFNSFLAGFLSCVASFVFAAGLRLQTAHPGEFGPSEGSKPRRMTTERAFSDWAVCNILLHLVVLTFVG</sequence>
<keyword evidence="6 8" id="KW-1133">Transmembrane helix</keyword>
<keyword evidence="7 8" id="KW-0472">Membrane</keyword>
<evidence type="ECO:0000256" key="8">
    <source>
        <dbReference type="RuleBase" id="RU361136"/>
    </source>
</evidence>
<dbReference type="PIRSF" id="PIRSF005588">
    <property type="entry name" value="DAD"/>
    <property type="match status" value="1"/>
</dbReference>
<keyword evidence="4 8" id="KW-0812">Transmembrane</keyword>
<reference evidence="10 12" key="1">
    <citation type="submission" date="2015-02" db="EMBL/GenBank/DDBJ databases">
        <authorList>
            <person name="Chooi Y.-H."/>
        </authorList>
    </citation>
    <scope>NUCLEOTIDE SEQUENCE [LARGE SCALE GENOMIC DNA]</scope>
    <source>
        <strain evidence="10">E3</strain>
    </source>
</reference>
<dbReference type="OMA" id="YCCSVGT"/>
<dbReference type="Pfam" id="PF02109">
    <property type="entry name" value="DAD"/>
    <property type="match status" value="1"/>
</dbReference>
<dbReference type="PANTHER" id="PTHR10705">
    <property type="entry name" value="DOLICHYL-DIPHOSPHOOLIGOSACCHARIDE--PROTEIN GLYCOSYLTRANSFERASE SUBUNIT DAD1"/>
    <property type="match status" value="1"/>
</dbReference>
<geneLocation type="mitochondrion" evidence="11"/>
<dbReference type="GO" id="GO:0008250">
    <property type="term" value="C:oligosaccharyltransferase complex"/>
    <property type="evidence" value="ECO:0007669"/>
    <property type="project" value="InterPro"/>
</dbReference>
<feature type="region of interest" description="Disordered" evidence="9">
    <location>
        <begin position="1"/>
        <end position="31"/>
    </location>
</feature>
<dbReference type="AlphaFoldDB" id="A0A0G4IGY1"/>
<dbReference type="STRING" id="37360.A0A0G4IGY1"/>
<gene>
    <name evidence="10" type="ORF">PBRA_000146</name>
    <name evidence="11" type="ORF">PLBR_LOCUS3924</name>
</gene>